<evidence type="ECO:0000313" key="2">
    <source>
        <dbReference type="Proteomes" id="UP001595851"/>
    </source>
</evidence>
<keyword evidence="2" id="KW-1185">Reference proteome</keyword>
<dbReference type="RefSeq" id="WP_379528511.1">
    <property type="nucleotide sequence ID" value="NZ_JBHSBI010000006.1"/>
</dbReference>
<accession>A0ABV8G354</accession>
<gene>
    <name evidence="1" type="ORF">ACFOY2_14550</name>
</gene>
<protein>
    <submittedName>
        <fullName evidence="1">Uncharacterized protein</fullName>
    </submittedName>
</protein>
<reference evidence="2" key="1">
    <citation type="journal article" date="2019" name="Int. J. Syst. Evol. Microbiol.">
        <title>The Global Catalogue of Microorganisms (GCM) 10K type strain sequencing project: providing services to taxonomists for standard genome sequencing and annotation.</title>
        <authorList>
            <consortium name="The Broad Institute Genomics Platform"/>
            <consortium name="The Broad Institute Genome Sequencing Center for Infectious Disease"/>
            <person name="Wu L."/>
            <person name="Ma J."/>
        </authorList>
    </citation>
    <scope>NUCLEOTIDE SEQUENCE [LARGE SCALE GENOMIC DNA]</scope>
    <source>
        <strain evidence="2">TBRC 1276</strain>
    </source>
</reference>
<dbReference type="Proteomes" id="UP001595851">
    <property type="component" value="Unassembled WGS sequence"/>
</dbReference>
<organism evidence="1 2">
    <name type="scientific">Nonomuraea purpurea</name>
    <dbReference type="NCBI Taxonomy" id="1849276"/>
    <lineage>
        <taxon>Bacteria</taxon>
        <taxon>Bacillati</taxon>
        <taxon>Actinomycetota</taxon>
        <taxon>Actinomycetes</taxon>
        <taxon>Streptosporangiales</taxon>
        <taxon>Streptosporangiaceae</taxon>
        <taxon>Nonomuraea</taxon>
    </lineage>
</organism>
<dbReference type="EMBL" id="JBHSBI010000006">
    <property type="protein sequence ID" value="MFC4008447.1"/>
    <property type="molecule type" value="Genomic_DNA"/>
</dbReference>
<name>A0ABV8G354_9ACTN</name>
<evidence type="ECO:0000313" key="1">
    <source>
        <dbReference type="EMBL" id="MFC4008447.1"/>
    </source>
</evidence>
<sequence>MFEFCTAGGLWFVRCHPVEDPAGILDSVWTSTRAARELWLQILSGQAQ</sequence>
<proteinExistence type="predicted"/>
<comment type="caution">
    <text evidence="1">The sequence shown here is derived from an EMBL/GenBank/DDBJ whole genome shotgun (WGS) entry which is preliminary data.</text>
</comment>